<dbReference type="Gene3D" id="3.90.1200.10">
    <property type="match status" value="1"/>
</dbReference>
<proteinExistence type="predicted"/>
<evidence type="ECO:0000313" key="2">
    <source>
        <dbReference type="EMBL" id="RUT10204.1"/>
    </source>
</evidence>
<dbReference type="Pfam" id="PF01636">
    <property type="entry name" value="APH"/>
    <property type="match status" value="1"/>
</dbReference>
<dbReference type="PANTHER" id="PTHR21310">
    <property type="entry name" value="AMINOGLYCOSIDE PHOSPHOTRANSFERASE-RELATED-RELATED"/>
    <property type="match status" value="1"/>
</dbReference>
<dbReference type="InterPro" id="IPR002575">
    <property type="entry name" value="Aminoglycoside_PTrfase"/>
</dbReference>
<dbReference type="SUPFAM" id="SSF56112">
    <property type="entry name" value="Protein kinase-like (PK-like)"/>
    <property type="match status" value="1"/>
</dbReference>
<dbReference type="Gene3D" id="3.30.200.20">
    <property type="entry name" value="Phosphorylase Kinase, domain 1"/>
    <property type="match status" value="1"/>
</dbReference>
<evidence type="ECO:0000313" key="3">
    <source>
        <dbReference type="Proteomes" id="UP000271624"/>
    </source>
</evidence>
<sequence length="314" mass="35511">MKKGVIIKYMSENTKTQQEVLELAHKHGLRIQPDSLKFNKSGLDFEVVLATSCEGERWILRFPRREDVLPLVDKEKRTLTLIAPLLTVEVPRWFVSTDELIAYKALNGVPAGTIDSEAKAYIWEIDETNVPNQFHESLARGLVSLHQVSIEKARAVGLPVETIEDVRAGMKRRMDTVKCEYTIGEKLWNRWQNWLESDVLWPSNTALTHGDLHAGHIFINAQAQVIGFIDWTEAAVTDRAIDFVAHYHTFGKDALDKLILAYELAGGHVWAKMAEHVIELTASYPIAIAEFALKSGLDEYKEMARQSLCALDSE</sequence>
<feature type="domain" description="Aminoglycoside phosphotransferase" evidence="1">
    <location>
        <begin position="36"/>
        <end position="276"/>
    </location>
</feature>
<dbReference type="EMBL" id="RSCL01000001">
    <property type="protein sequence ID" value="RUT10204.1"/>
    <property type="molecule type" value="Genomic_DNA"/>
</dbReference>
<dbReference type="InterPro" id="IPR011009">
    <property type="entry name" value="Kinase-like_dom_sf"/>
</dbReference>
<dbReference type="Proteomes" id="UP000271624">
    <property type="component" value="Unassembled WGS sequence"/>
</dbReference>
<comment type="caution">
    <text evidence="2">The sequence shown here is derived from an EMBL/GenBank/DDBJ whole genome shotgun (WGS) entry which is preliminary data.</text>
</comment>
<name>A0A3S1AVN2_9CYAN</name>
<reference evidence="2" key="1">
    <citation type="submission" date="2018-12" db="EMBL/GenBank/DDBJ databases">
        <authorList>
            <person name="Will S."/>
            <person name="Neumann-Schaal M."/>
            <person name="Henke P."/>
        </authorList>
    </citation>
    <scope>NUCLEOTIDE SEQUENCE</scope>
    <source>
        <strain evidence="2">PCC 7102</strain>
    </source>
</reference>
<reference evidence="2" key="2">
    <citation type="journal article" date="2019" name="Genome Biol. Evol.">
        <title>Day and night: Metabolic profiles and evolutionary relationships of six axenic non-marine cyanobacteria.</title>
        <authorList>
            <person name="Will S.E."/>
            <person name="Henke P."/>
            <person name="Boedeker C."/>
            <person name="Huang S."/>
            <person name="Brinkmann H."/>
            <person name="Rohde M."/>
            <person name="Jarek M."/>
            <person name="Friedl T."/>
            <person name="Seufert S."/>
            <person name="Schumacher M."/>
            <person name="Overmann J."/>
            <person name="Neumann-Schaal M."/>
            <person name="Petersen J."/>
        </authorList>
    </citation>
    <scope>NUCLEOTIDE SEQUENCE [LARGE SCALE GENOMIC DNA]</scope>
    <source>
        <strain evidence="2">PCC 7102</strain>
    </source>
</reference>
<dbReference type="PANTHER" id="PTHR21310:SF15">
    <property type="entry name" value="AMINOGLYCOSIDE PHOSPHOTRANSFERASE DOMAIN-CONTAINING PROTEIN"/>
    <property type="match status" value="1"/>
</dbReference>
<organism evidence="2 3">
    <name type="scientific">Dulcicalothrix desertica PCC 7102</name>
    <dbReference type="NCBI Taxonomy" id="232991"/>
    <lineage>
        <taxon>Bacteria</taxon>
        <taxon>Bacillati</taxon>
        <taxon>Cyanobacteriota</taxon>
        <taxon>Cyanophyceae</taxon>
        <taxon>Nostocales</taxon>
        <taxon>Calotrichaceae</taxon>
        <taxon>Dulcicalothrix</taxon>
    </lineage>
</organism>
<evidence type="ECO:0000259" key="1">
    <source>
        <dbReference type="Pfam" id="PF01636"/>
    </source>
</evidence>
<dbReference type="GO" id="GO:0016740">
    <property type="term" value="F:transferase activity"/>
    <property type="evidence" value="ECO:0007669"/>
    <property type="project" value="UniProtKB-KW"/>
</dbReference>
<dbReference type="InterPro" id="IPR051678">
    <property type="entry name" value="AGP_Transferase"/>
</dbReference>
<gene>
    <name evidence="2" type="ORF">DSM106972_006990</name>
</gene>
<dbReference type="AlphaFoldDB" id="A0A3S1AVN2"/>
<keyword evidence="2" id="KW-0808">Transferase</keyword>
<accession>A0A3S1AVN2</accession>
<keyword evidence="3" id="KW-1185">Reference proteome</keyword>
<protein>
    <submittedName>
        <fullName evidence="2">Mph(B) family macrolide 2'-phosphotransferase</fullName>
    </submittedName>
</protein>
<dbReference type="CDD" id="cd05152">
    <property type="entry name" value="MPH2"/>
    <property type="match status" value="1"/>
</dbReference>